<feature type="transmembrane region" description="Helical" evidence="1">
    <location>
        <begin position="156"/>
        <end position="172"/>
    </location>
</feature>
<reference evidence="2 3" key="1">
    <citation type="submission" date="2020-05" db="EMBL/GenBank/DDBJ databases">
        <title>Mucilaginibacter mali sp. nov.</title>
        <authorList>
            <person name="Kim H.S."/>
            <person name="Lee K.C."/>
            <person name="Suh M.K."/>
            <person name="Kim J.-S."/>
            <person name="Han K.-I."/>
            <person name="Eom M.K."/>
            <person name="Shin Y.K."/>
            <person name="Lee J.-S."/>
        </authorList>
    </citation>
    <scope>NUCLEOTIDE SEQUENCE [LARGE SCALE GENOMIC DNA]</scope>
    <source>
        <strain evidence="2 3">G2-14</strain>
    </source>
</reference>
<dbReference type="RefSeq" id="WP_173415457.1">
    <property type="nucleotide sequence ID" value="NZ_CP054139.1"/>
</dbReference>
<evidence type="ECO:0000313" key="3">
    <source>
        <dbReference type="Proteomes" id="UP000505355"/>
    </source>
</evidence>
<protein>
    <recommendedName>
        <fullName evidence="4">Glycosyltransferase RgtA/B/C/D-like domain-containing protein</fullName>
    </recommendedName>
</protein>
<dbReference type="KEGG" id="mmab:HQ865_13850"/>
<organism evidence="2 3">
    <name type="scientific">Mucilaginibacter mali</name>
    <dbReference type="NCBI Taxonomy" id="2740462"/>
    <lineage>
        <taxon>Bacteria</taxon>
        <taxon>Pseudomonadati</taxon>
        <taxon>Bacteroidota</taxon>
        <taxon>Sphingobacteriia</taxon>
        <taxon>Sphingobacteriales</taxon>
        <taxon>Sphingobacteriaceae</taxon>
        <taxon>Mucilaginibacter</taxon>
    </lineage>
</organism>
<evidence type="ECO:0000256" key="1">
    <source>
        <dbReference type="SAM" id="Phobius"/>
    </source>
</evidence>
<accession>A0A7D4Q1V2</accession>
<feature type="transmembrane region" description="Helical" evidence="1">
    <location>
        <begin position="7"/>
        <end position="27"/>
    </location>
</feature>
<feature type="transmembrane region" description="Helical" evidence="1">
    <location>
        <begin position="290"/>
        <end position="310"/>
    </location>
</feature>
<dbReference type="AlphaFoldDB" id="A0A7D4Q1V2"/>
<keyword evidence="3" id="KW-1185">Reference proteome</keyword>
<feature type="transmembrane region" description="Helical" evidence="1">
    <location>
        <begin position="178"/>
        <end position="198"/>
    </location>
</feature>
<evidence type="ECO:0008006" key="4">
    <source>
        <dbReference type="Google" id="ProtNLM"/>
    </source>
</evidence>
<feature type="transmembrane region" description="Helical" evidence="1">
    <location>
        <begin position="133"/>
        <end position="149"/>
    </location>
</feature>
<dbReference type="EMBL" id="CP054139">
    <property type="protein sequence ID" value="QKJ30786.1"/>
    <property type="molecule type" value="Genomic_DNA"/>
</dbReference>
<evidence type="ECO:0000313" key="2">
    <source>
        <dbReference type="EMBL" id="QKJ30786.1"/>
    </source>
</evidence>
<feature type="transmembrane region" description="Helical" evidence="1">
    <location>
        <begin position="76"/>
        <end position="97"/>
    </location>
</feature>
<feature type="transmembrane region" description="Helical" evidence="1">
    <location>
        <begin position="225"/>
        <end position="245"/>
    </location>
</feature>
<gene>
    <name evidence="2" type="ORF">HQ865_13850</name>
</gene>
<dbReference type="Proteomes" id="UP000505355">
    <property type="component" value="Chromosome"/>
</dbReference>
<keyword evidence="1" id="KW-0472">Membrane</keyword>
<keyword evidence="1" id="KW-1133">Transmembrane helix</keyword>
<sequence>MRISRALFLLILTIVLSIYYIVCALYLNNLGYYNQESLFYIEKAKIVFEGIGDRLKVMGLTSPIFPFYSTFLFTAISYNLAPILASAVGTALLFNIMANTLMKRVKDDFYIGLLLIVFMLHPGLLYAACSGKSIYMVLVFFFMFYLNIFKFYTSNTTFHVSIASICLVVLVFCDYKFIWLTLFFLPLVLAISIQSLNLSEKESVFRLFTSFNNPSLRRKLINKTFALYIIIFILPLVSVLIYKMLNLTHAADLNYFIDSPYATWSVLAEKIDYNILLDTTTHHKLPEASIIISLRVILFCPLMLVAIYLFRQKTHQILTLVTPLAFVEFLRIKYDKVYLTQQYYLIFLILALLCVIFRASTVKNQTNFKILLLVIVALQIYTGYAFLDKSYIKEEQNFVNVLLKKEVPAGQENNQDIANYINALPGNPQLLMDDAVAYPISAFITNVRGLIMPYQVTFLSAVENPGKYCNYILVASDKNPANGYTQLTPKYLQILRNADNRLSLEKKFETDDWILYKIEVH</sequence>
<proteinExistence type="predicted"/>
<feature type="transmembrane region" description="Helical" evidence="1">
    <location>
        <begin position="340"/>
        <end position="358"/>
    </location>
</feature>
<feature type="transmembrane region" description="Helical" evidence="1">
    <location>
        <begin position="370"/>
        <end position="387"/>
    </location>
</feature>
<keyword evidence="1" id="KW-0812">Transmembrane</keyword>
<feature type="transmembrane region" description="Helical" evidence="1">
    <location>
        <begin position="109"/>
        <end position="127"/>
    </location>
</feature>
<name>A0A7D4Q1V2_9SPHI</name>